<accession>A0ABU9IDE3</accession>
<evidence type="ECO:0000313" key="1">
    <source>
        <dbReference type="EMBL" id="MEL1250442.1"/>
    </source>
</evidence>
<dbReference type="Proteomes" id="UP001497045">
    <property type="component" value="Unassembled WGS sequence"/>
</dbReference>
<evidence type="ECO:0000313" key="2">
    <source>
        <dbReference type="Proteomes" id="UP001497045"/>
    </source>
</evidence>
<dbReference type="Pfam" id="PF05164">
    <property type="entry name" value="ZapA"/>
    <property type="match status" value="1"/>
</dbReference>
<dbReference type="EMBL" id="JBBYHV010000001">
    <property type="protein sequence ID" value="MEL1250442.1"/>
    <property type="molecule type" value="Genomic_DNA"/>
</dbReference>
<dbReference type="InterPro" id="IPR007838">
    <property type="entry name" value="Cell_div_ZapA-like"/>
</dbReference>
<proteinExistence type="predicted"/>
<dbReference type="Gene3D" id="3.30.160.880">
    <property type="entry name" value="Cell division protein ZapA protomer, N-terminal domain"/>
    <property type="match status" value="1"/>
</dbReference>
<organism evidence="1 2">
    <name type="scientific">Aurantiacibacter gilvus</name>
    <dbReference type="NCBI Taxonomy" id="3139141"/>
    <lineage>
        <taxon>Bacteria</taxon>
        <taxon>Pseudomonadati</taxon>
        <taxon>Pseudomonadota</taxon>
        <taxon>Alphaproteobacteria</taxon>
        <taxon>Sphingomonadales</taxon>
        <taxon>Erythrobacteraceae</taxon>
        <taxon>Aurantiacibacter</taxon>
    </lineage>
</organism>
<reference evidence="1 2" key="1">
    <citation type="submission" date="2024-04" db="EMBL/GenBank/DDBJ databases">
        <title>Aurantiacibacter sp. DGU6 16S ribosomal RNA gene Genome sequencing and assembly.</title>
        <authorList>
            <person name="Park S."/>
        </authorList>
    </citation>
    <scope>NUCLEOTIDE SEQUENCE [LARGE SCALE GENOMIC DNA]</scope>
    <source>
        <strain evidence="1 2">DGU6</strain>
    </source>
</reference>
<keyword evidence="1" id="KW-0132">Cell division</keyword>
<dbReference type="GO" id="GO:0051301">
    <property type="term" value="P:cell division"/>
    <property type="evidence" value="ECO:0007669"/>
    <property type="project" value="UniProtKB-KW"/>
</dbReference>
<name>A0ABU9IDE3_9SPHN</name>
<keyword evidence="2" id="KW-1185">Reference proteome</keyword>
<sequence>MSAGNVTLAIAGRSYTIACGPGEEEHIARLGALIDAKLSTLDGLAGQSPERILLYASLLLADELHEANTGSGASDANAEALENLADRMEALAMLLETGAAST</sequence>
<gene>
    <name evidence="1" type="ORF">AAEO60_07145</name>
</gene>
<dbReference type="SUPFAM" id="SSF102829">
    <property type="entry name" value="Cell division protein ZapA-like"/>
    <property type="match status" value="1"/>
</dbReference>
<dbReference type="RefSeq" id="WP_341672961.1">
    <property type="nucleotide sequence ID" value="NZ_JBBYHV010000001.1"/>
</dbReference>
<dbReference type="InterPro" id="IPR036192">
    <property type="entry name" value="Cell_div_ZapA-like_sf"/>
</dbReference>
<protein>
    <submittedName>
        <fullName evidence="1">Cell division protein ZapA</fullName>
    </submittedName>
</protein>
<keyword evidence="1" id="KW-0131">Cell cycle</keyword>
<dbReference type="InterPro" id="IPR042233">
    <property type="entry name" value="Cell_div_ZapA_N"/>
</dbReference>
<comment type="caution">
    <text evidence="1">The sequence shown here is derived from an EMBL/GenBank/DDBJ whole genome shotgun (WGS) entry which is preliminary data.</text>
</comment>